<reference evidence="1" key="2">
    <citation type="submission" date="2022-06" db="UniProtKB">
        <authorList>
            <consortium name="EnsemblMetazoa"/>
        </authorList>
    </citation>
    <scope>IDENTIFICATION</scope>
    <source>
        <strain evidence="1">PS312</strain>
    </source>
</reference>
<gene>
    <name evidence="1" type="primary">WBGene00283914</name>
</gene>
<accession>A0A8R1V3V1</accession>
<evidence type="ECO:0000313" key="2">
    <source>
        <dbReference type="Proteomes" id="UP000005239"/>
    </source>
</evidence>
<protein>
    <submittedName>
        <fullName evidence="1">Uncharacterized protein</fullName>
    </submittedName>
</protein>
<accession>A0A2A6C2Z3</accession>
<evidence type="ECO:0000313" key="1">
    <source>
        <dbReference type="EnsemblMetazoa" id="PPA45545.1"/>
    </source>
</evidence>
<proteinExistence type="predicted"/>
<name>A0A2A6C2Z3_PRIPA</name>
<dbReference type="EnsemblMetazoa" id="PPA45545.1">
    <property type="protein sequence ID" value="PPA45545.1"/>
    <property type="gene ID" value="WBGene00283914"/>
</dbReference>
<sequence length="86" mass="9975">MDDNVKRVISSEIRLEIIAVEKWIGEKGEKGRNPINQHCCCRKLNRNPDSASSFVVYAIDVVSSELEEGRRRRWRLEIGTDVRMTD</sequence>
<organism evidence="1 2">
    <name type="scientific">Pristionchus pacificus</name>
    <name type="common">Parasitic nematode worm</name>
    <dbReference type="NCBI Taxonomy" id="54126"/>
    <lineage>
        <taxon>Eukaryota</taxon>
        <taxon>Metazoa</taxon>
        <taxon>Ecdysozoa</taxon>
        <taxon>Nematoda</taxon>
        <taxon>Chromadorea</taxon>
        <taxon>Rhabditida</taxon>
        <taxon>Rhabditina</taxon>
        <taxon>Diplogasteromorpha</taxon>
        <taxon>Diplogasteroidea</taxon>
        <taxon>Neodiplogasteridae</taxon>
        <taxon>Pristionchus</taxon>
    </lineage>
</organism>
<dbReference type="Proteomes" id="UP000005239">
    <property type="component" value="Unassembled WGS sequence"/>
</dbReference>
<keyword evidence="2" id="KW-1185">Reference proteome</keyword>
<reference evidence="2" key="1">
    <citation type="journal article" date="2008" name="Nat. Genet.">
        <title>The Pristionchus pacificus genome provides a unique perspective on nematode lifestyle and parasitism.</title>
        <authorList>
            <person name="Dieterich C."/>
            <person name="Clifton S.W."/>
            <person name="Schuster L.N."/>
            <person name="Chinwalla A."/>
            <person name="Delehaunty K."/>
            <person name="Dinkelacker I."/>
            <person name="Fulton L."/>
            <person name="Fulton R."/>
            <person name="Godfrey J."/>
            <person name="Minx P."/>
            <person name="Mitreva M."/>
            <person name="Roeseler W."/>
            <person name="Tian H."/>
            <person name="Witte H."/>
            <person name="Yang S.P."/>
            <person name="Wilson R.K."/>
            <person name="Sommer R.J."/>
        </authorList>
    </citation>
    <scope>NUCLEOTIDE SEQUENCE [LARGE SCALE GENOMIC DNA]</scope>
    <source>
        <strain evidence="2">PS312</strain>
    </source>
</reference>
<dbReference type="AlphaFoldDB" id="A0A2A6C2Z3"/>